<comment type="caution">
    <text evidence="3">The sequence shown here is derived from an EMBL/GenBank/DDBJ whole genome shotgun (WGS) entry which is preliminary data.</text>
</comment>
<dbReference type="PANTHER" id="PTHR30290">
    <property type="entry name" value="PERIPLASMIC BINDING COMPONENT OF ABC TRANSPORTER"/>
    <property type="match status" value="1"/>
</dbReference>
<evidence type="ECO:0000313" key="4">
    <source>
        <dbReference type="Proteomes" id="UP000614996"/>
    </source>
</evidence>
<protein>
    <submittedName>
        <fullName evidence="3">ABC transporter substrate-binding protein</fullName>
    </submittedName>
</protein>
<dbReference type="EMBL" id="BOPO01000003">
    <property type="protein sequence ID" value="GIL25051.1"/>
    <property type="molecule type" value="Genomic_DNA"/>
</dbReference>
<dbReference type="InterPro" id="IPR030678">
    <property type="entry name" value="Peptide/Ni-bd"/>
</dbReference>
<sequence length="527" mass="56576">MKIMRFPLVSVCGLMVGALALTGCGAGNGSAATVHKVGATAGGPMRTGGTLHFGQSQGITQLDPNTIASSSQTQLQTLLWDGLTTYAPDMSVRPDLATSWTHSGDYRHWSFRLRPGVRFDNGKPFTATDAVKNIKRVLDPKTAAQAAVKISMIDTVRAVDAATLAIDLKTPNPQLPNGLVDVKMTDVDHIADINRTANGTGPYKLARFVPNQSVTVVRNDRYWGPRPKFDRIEIQRYADATAAQSAFLSGELDVLTELAPDTASYLAVGKTLLGAPQPAGVAVWELDTKSKPFDNPKARLALSYAADRAAMNQAAYAGKAVLNDTDQPVNPQSRYYASDLPHHAFDLAKARKLFAEAGVKPGTTLTFWTTAGANLEWTTMGQILQGDLKKIGINLQIRSNEVATWAAKAYPKGKRYPGLIYPNFLSFPPPPADYSISWYSNEGTCECNWTAPDSYEQAAAAVSRGSGQDRARGFTNAQRVLNANAPIITLANTSPLSVAQTNVRGVWVQSEGTLHLEHAGFAAGGRS</sequence>
<dbReference type="GO" id="GO:1904680">
    <property type="term" value="F:peptide transmembrane transporter activity"/>
    <property type="evidence" value="ECO:0007669"/>
    <property type="project" value="TreeGrafter"/>
</dbReference>
<feature type="signal peptide" evidence="1">
    <location>
        <begin position="1"/>
        <end position="20"/>
    </location>
</feature>
<gene>
    <name evidence="3" type="ORF">NUM_03060</name>
</gene>
<dbReference type="PANTHER" id="PTHR30290:SF83">
    <property type="entry name" value="ABC TRANSPORTER SUBSTRATE-BINDING PROTEIN"/>
    <property type="match status" value="1"/>
</dbReference>
<evidence type="ECO:0000259" key="2">
    <source>
        <dbReference type="Pfam" id="PF00496"/>
    </source>
</evidence>
<evidence type="ECO:0000256" key="1">
    <source>
        <dbReference type="SAM" id="SignalP"/>
    </source>
</evidence>
<keyword evidence="4" id="KW-1185">Reference proteome</keyword>
<feature type="domain" description="Solute-binding protein family 5" evidence="2">
    <location>
        <begin position="92"/>
        <end position="441"/>
    </location>
</feature>
<dbReference type="GO" id="GO:0042597">
    <property type="term" value="C:periplasmic space"/>
    <property type="evidence" value="ECO:0007669"/>
    <property type="project" value="UniProtKB-ARBA"/>
</dbReference>
<organism evidence="3 4">
    <name type="scientific">Actinocatenispora comari</name>
    <dbReference type="NCBI Taxonomy" id="2807577"/>
    <lineage>
        <taxon>Bacteria</taxon>
        <taxon>Bacillati</taxon>
        <taxon>Actinomycetota</taxon>
        <taxon>Actinomycetes</taxon>
        <taxon>Micromonosporales</taxon>
        <taxon>Micromonosporaceae</taxon>
        <taxon>Actinocatenispora</taxon>
    </lineage>
</organism>
<dbReference type="Pfam" id="PF00496">
    <property type="entry name" value="SBP_bac_5"/>
    <property type="match status" value="1"/>
</dbReference>
<dbReference type="Proteomes" id="UP000614996">
    <property type="component" value="Unassembled WGS sequence"/>
</dbReference>
<dbReference type="GO" id="GO:0015833">
    <property type="term" value="P:peptide transport"/>
    <property type="evidence" value="ECO:0007669"/>
    <property type="project" value="TreeGrafter"/>
</dbReference>
<dbReference type="CDD" id="cd00995">
    <property type="entry name" value="PBP2_NikA_DppA_OppA_like"/>
    <property type="match status" value="1"/>
</dbReference>
<feature type="chain" id="PRO_5039512507" evidence="1">
    <location>
        <begin position="21"/>
        <end position="527"/>
    </location>
</feature>
<reference evidence="4" key="1">
    <citation type="journal article" date="2021" name="Int. J. Syst. Evol. Microbiol.">
        <title>Actinocatenispora comari sp. nov., an endophytic actinomycete isolated from aerial parts of Comarum salesowianum.</title>
        <authorList>
            <person name="Oyunbileg N."/>
            <person name="Iizaka Y."/>
            <person name="Hamada M."/>
            <person name="Davaapurev B.O."/>
            <person name="Fukumoto A."/>
            <person name="Tsetseg B."/>
            <person name="Kato F."/>
            <person name="Tamura T."/>
            <person name="Batkhuu J."/>
            <person name="Anzai Y."/>
        </authorList>
    </citation>
    <scope>NUCLEOTIDE SEQUENCE [LARGE SCALE GENOMIC DNA]</scope>
    <source>
        <strain evidence="4">NUM-2625</strain>
    </source>
</reference>
<dbReference type="InterPro" id="IPR039424">
    <property type="entry name" value="SBP_5"/>
</dbReference>
<proteinExistence type="predicted"/>
<dbReference type="SUPFAM" id="SSF53850">
    <property type="entry name" value="Periplasmic binding protein-like II"/>
    <property type="match status" value="1"/>
</dbReference>
<dbReference type="PIRSF" id="PIRSF002741">
    <property type="entry name" value="MppA"/>
    <property type="match status" value="1"/>
</dbReference>
<dbReference type="InterPro" id="IPR000914">
    <property type="entry name" value="SBP_5_dom"/>
</dbReference>
<dbReference type="Gene3D" id="3.10.105.10">
    <property type="entry name" value="Dipeptide-binding Protein, Domain 3"/>
    <property type="match status" value="1"/>
</dbReference>
<evidence type="ECO:0000313" key="3">
    <source>
        <dbReference type="EMBL" id="GIL25051.1"/>
    </source>
</evidence>
<dbReference type="GO" id="GO:0043190">
    <property type="term" value="C:ATP-binding cassette (ABC) transporter complex"/>
    <property type="evidence" value="ECO:0007669"/>
    <property type="project" value="InterPro"/>
</dbReference>
<name>A0A8J4A551_9ACTN</name>
<keyword evidence="1" id="KW-0732">Signal</keyword>
<dbReference type="PROSITE" id="PS51257">
    <property type="entry name" value="PROKAR_LIPOPROTEIN"/>
    <property type="match status" value="1"/>
</dbReference>
<accession>A0A8J4A551</accession>
<dbReference type="Gene3D" id="3.40.190.10">
    <property type="entry name" value="Periplasmic binding protein-like II"/>
    <property type="match status" value="1"/>
</dbReference>
<dbReference type="AlphaFoldDB" id="A0A8J4A551"/>